<dbReference type="Gene3D" id="3.90.1150.10">
    <property type="entry name" value="Aspartate Aminotransferase, domain 1"/>
    <property type="match status" value="1"/>
</dbReference>
<dbReference type="EMBL" id="FUYX01000015">
    <property type="protein sequence ID" value="SKC11217.1"/>
    <property type="molecule type" value="Genomic_DNA"/>
</dbReference>
<dbReference type="Pfam" id="PF01212">
    <property type="entry name" value="Beta_elim_lyase"/>
    <property type="match status" value="1"/>
</dbReference>
<dbReference type="GO" id="GO:0006520">
    <property type="term" value="P:amino acid metabolic process"/>
    <property type="evidence" value="ECO:0007669"/>
    <property type="project" value="InterPro"/>
</dbReference>
<keyword evidence="4" id="KW-0663">Pyridoxal phosphate</keyword>
<dbReference type="PANTHER" id="PTHR48097:SF5">
    <property type="entry name" value="LOW SPECIFICITY L-THREONINE ALDOLASE"/>
    <property type="match status" value="1"/>
</dbReference>
<organism evidence="6 7">
    <name type="scientific">Bosea thiooxidans</name>
    <dbReference type="NCBI Taxonomy" id="53254"/>
    <lineage>
        <taxon>Bacteria</taxon>
        <taxon>Pseudomonadati</taxon>
        <taxon>Pseudomonadota</taxon>
        <taxon>Alphaproteobacteria</taxon>
        <taxon>Hyphomicrobiales</taxon>
        <taxon>Boseaceae</taxon>
        <taxon>Bosea</taxon>
    </lineage>
</organism>
<feature type="domain" description="Aromatic amino acid beta-eliminating lyase/threonine aldolase" evidence="5">
    <location>
        <begin position="8"/>
        <end position="298"/>
    </location>
</feature>
<dbReference type="Gene3D" id="3.40.640.10">
    <property type="entry name" value="Type I PLP-dependent aspartate aminotransferase-like (Major domain)"/>
    <property type="match status" value="1"/>
</dbReference>
<sequence length="354" mass="37992">MIPDLDRNFRSDNNAGIAPEIVDALLAENARKDDGYGRDALTAKLDAVWSEVFETAVHVVPVVSGTAANAIALAMIAPSHGVIFAHKHSHILADEVNAPGFLNPGITIAPIDGTHGFVTPDNLAAAVSPRRALSVNRPRPAALSITQCTEVGTAYDVSQLAQLQAVADENGLAIHMDGARFANAVAYFGCSPAELTWKVGVKVLSLGAAKNGCLNTEAIVLFDEEDKQRWWYRVKQSGGLVSKLRFNSAQLLAYAKSDLWLHNASHANARARQLVELLAASEIKPLHPVQGNEVFLKLSGATVERLRRDGYAFHWDEASGSARFVTAFDTSEEAVDALVDNLTKHTRALAGVSD</sequence>
<evidence type="ECO:0000256" key="4">
    <source>
        <dbReference type="ARBA" id="ARBA00022898"/>
    </source>
</evidence>
<comment type="cofactor">
    <cofactor evidence="1">
        <name>pyridoxal 5'-phosphate</name>
        <dbReference type="ChEBI" id="CHEBI:597326"/>
    </cofactor>
</comment>
<name>A0A1T5GS34_9HYPH</name>
<evidence type="ECO:0000259" key="5">
    <source>
        <dbReference type="Pfam" id="PF01212"/>
    </source>
</evidence>
<reference evidence="6 7" key="1">
    <citation type="submission" date="2017-02" db="EMBL/GenBank/DDBJ databases">
        <authorList>
            <person name="Peterson S.W."/>
        </authorList>
    </citation>
    <scope>NUCLEOTIDE SEQUENCE [LARGE SCALE GENOMIC DNA]</scope>
    <source>
        <strain evidence="6 7">DSM 9653</strain>
    </source>
</reference>
<dbReference type="GO" id="GO:0016829">
    <property type="term" value="F:lyase activity"/>
    <property type="evidence" value="ECO:0007669"/>
    <property type="project" value="InterPro"/>
</dbReference>
<dbReference type="InterPro" id="IPR015424">
    <property type="entry name" value="PyrdxlP-dep_Trfase"/>
</dbReference>
<evidence type="ECO:0000256" key="1">
    <source>
        <dbReference type="ARBA" id="ARBA00001933"/>
    </source>
</evidence>
<dbReference type="AlphaFoldDB" id="A0A1T5GS34"/>
<evidence type="ECO:0000313" key="7">
    <source>
        <dbReference type="Proteomes" id="UP000190130"/>
    </source>
</evidence>
<dbReference type="PANTHER" id="PTHR48097">
    <property type="entry name" value="L-THREONINE ALDOLASE-RELATED"/>
    <property type="match status" value="1"/>
</dbReference>
<comment type="similarity">
    <text evidence="2">Belongs to the threonine aldolase family.</text>
</comment>
<dbReference type="InterPro" id="IPR015422">
    <property type="entry name" value="PyrdxlP-dep_Trfase_small"/>
</dbReference>
<evidence type="ECO:0000313" key="6">
    <source>
        <dbReference type="EMBL" id="SKC11217.1"/>
    </source>
</evidence>
<proteinExistence type="inferred from homology"/>
<dbReference type="InterPro" id="IPR001597">
    <property type="entry name" value="ArAA_b-elim_lyase/Thr_aldolase"/>
</dbReference>
<dbReference type="Proteomes" id="UP000190130">
    <property type="component" value="Unassembled WGS sequence"/>
</dbReference>
<accession>A0A1T5GS34</accession>
<comment type="subunit">
    <text evidence="3">Homotetramer.</text>
</comment>
<dbReference type="RefSeq" id="WP_079592066.1">
    <property type="nucleotide sequence ID" value="NZ_FUYX01000015.1"/>
</dbReference>
<evidence type="ECO:0000256" key="2">
    <source>
        <dbReference type="ARBA" id="ARBA00006966"/>
    </source>
</evidence>
<dbReference type="SUPFAM" id="SSF53383">
    <property type="entry name" value="PLP-dependent transferases"/>
    <property type="match status" value="1"/>
</dbReference>
<dbReference type="OrthoDB" id="9774495at2"/>
<evidence type="ECO:0000256" key="3">
    <source>
        <dbReference type="ARBA" id="ARBA00011881"/>
    </source>
</evidence>
<protein>
    <submittedName>
        <fullName evidence="6">L-threonine aldolase</fullName>
    </submittedName>
</protein>
<dbReference type="InterPro" id="IPR015421">
    <property type="entry name" value="PyrdxlP-dep_Trfase_major"/>
</dbReference>
<gene>
    <name evidence="6" type="ORF">SAMN05660750_04317</name>
</gene>